<reference evidence="1 2" key="1">
    <citation type="submission" date="2020-02" db="EMBL/GenBank/DDBJ databases">
        <authorList>
            <person name="Ma Q."/>
            <person name="Huang Y."/>
            <person name="Song X."/>
            <person name="Pei D."/>
        </authorList>
    </citation>
    <scope>NUCLEOTIDE SEQUENCE [LARGE SCALE GENOMIC DNA]</scope>
    <source>
        <strain evidence="1">Sxm20200214</strain>
        <tissue evidence="1">Leaf</tissue>
    </source>
</reference>
<keyword evidence="2" id="KW-1185">Reference proteome</keyword>
<gene>
    <name evidence="1" type="ORF">Bca52824_023397</name>
</gene>
<accession>A0A8X7VI65</accession>
<sequence>MLLNPHTTPEETLFVFSHDMKPRMATLAVWFTRSLKTLIGDSIRGGWRYIADDLLKLRKLQLLLQSATEFDSTDEETLIQWWSRI</sequence>
<dbReference type="Proteomes" id="UP000886595">
    <property type="component" value="Unassembled WGS sequence"/>
</dbReference>
<organism evidence="1 2">
    <name type="scientific">Brassica carinata</name>
    <name type="common">Ethiopian mustard</name>
    <name type="synonym">Abyssinian cabbage</name>
    <dbReference type="NCBI Taxonomy" id="52824"/>
    <lineage>
        <taxon>Eukaryota</taxon>
        <taxon>Viridiplantae</taxon>
        <taxon>Streptophyta</taxon>
        <taxon>Embryophyta</taxon>
        <taxon>Tracheophyta</taxon>
        <taxon>Spermatophyta</taxon>
        <taxon>Magnoliopsida</taxon>
        <taxon>eudicotyledons</taxon>
        <taxon>Gunneridae</taxon>
        <taxon>Pentapetalae</taxon>
        <taxon>rosids</taxon>
        <taxon>malvids</taxon>
        <taxon>Brassicales</taxon>
        <taxon>Brassicaceae</taxon>
        <taxon>Brassiceae</taxon>
        <taxon>Brassica</taxon>
    </lineage>
</organism>
<dbReference type="AlphaFoldDB" id="A0A8X7VI65"/>
<dbReference type="EMBL" id="JAAMPC010000005">
    <property type="protein sequence ID" value="KAG2311840.1"/>
    <property type="molecule type" value="Genomic_DNA"/>
</dbReference>
<protein>
    <submittedName>
        <fullName evidence="1">Uncharacterized protein</fullName>
    </submittedName>
</protein>
<evidence type="ECO:0000313" key="2">
    <source>
        <dbReference type="Proteomes" id="UP000886595"/>
    </source>
</evidence>
<evidence type="ECO:0000313" key="1">
    <source>
        <dbReference type="EMBL" id="KAG2311840.1"/>
    </source>
</evidence>
<name>A0A8X7VI65_BRACI</name>
<dbReference type="OrthoDB" id="430364at2759"/>
<proteinExistence type="predicted"/>
<comment type="caution">
    <text evidence="1">The sequence shown here is derived from an EMBL/GenBank/DDBJ whole genome shotgun (WGS) entry which is preliminary data.</text>
</comment>